<organism evidence="5 6">
    <name type="scientific">Sphaeroforma arctica JP610</name>
    <dbReference type="NCBI Taxonomy" id="667725"/>
    <lineage>
        <taxon>Eukaryota</taxon>
        <taxon>Ichthyosporea</taxon>
        <taxon>Ichthyophonida</taxon>
        <taxon>Sphaeroforma</taxon>
    </lineage>
</organism>
<evidence type="ECO:0000259" key="4">
    <source>
        <dbReference type="SMART" id="SM00672"/>
    </source>
</evidence>
<evidence type="ECO:0000313" key="5">
    <source>
        <dbReference type="EMBL" id="KNC87174.1"/>
    </source>
</evidence>
<dbReference type="Pfam" id="PF05686">
    <property type="entry name" value="Glyco_transf_90"/>
    <property type="match status" value="1"/>
</dbReference>
<keyword evidence="3" id="KW-0732">Signal</keyword>
<dbReference type="STRING" id="667725.A0A0L0GE55"/>
<dbReference type="EMBL" id="KQ241620">
    <property type="protein sequence ID" value="KNC87174.1"/>
    <property type="molecule type" value="Genomic_DNA"/>
</dbReference>
<reference evidence="5 6" key="1">
    <citation type="submission" date="2011-02" db="EMBL/GenBank/DDBJ databases">
        <title>The Genome Sequence of Sphaeroforma arctica JP610.</title>
        <authorList>
            <consortium name="The Broad Institute Genome Sequencing Platform"/>
            <person name="Russ C."/>
            <person name="Cuomo C."/>
            <person name="Young S.K."/>
            <person name="Zeng Q."/>
            <person name="Gargeya S."/>
            <person name="Alvarado L."/>
            <person name="Berlin A."/>
            <person name="Chapman S.B."/>
            <person name="Chen Z."/>
            <person name="Freedman E."/>
            <person name="Gellesch M."/>
            <person name="Goldberg J."/>
            <person name="Griggs A."/>
            <person name="Gujja S."/>
            <person name="Heilman E."/>
            <person name="Heiman D."/>
            <person name="Howarth C."/>
            <person name="Mehta T."/>
            <person name="Neiman D."/>
            <person name="Pearson M."/>
            <person name="Roberts A."/>
            <person name="Saif S."/>
            <person name="Shea T."/>
            <person name="Shenoy N."/>
            <person name="Sisk P."/>
            <person name="Stolte C."/>
            <person name="Sykes S."/>
            <person name="White J."/>
            <person name="Yandava C."/>
            <person name="Burger G."/>
            <person name="Gray M.W."/>
            <person name="Holland P.W.H."/>
            <person name="King N."/>
            <person name="Lang F.B.F."/>
            <person name="Roger A.J."/>
            <person name="Ruiz-Trillo I."/>
            <person name="Haas B."/>
            <person name="Nusbaum C."/>
            <person name="Birren B."/>
        </authorList>
    </citation>
    <scope>NUCLEOTIDE SEQUENCE [LARGE SCALE GENOMIC DNA]</scope>
    <source>
        <strain evidence="5 6">JP610</strain>
    </source>
</reference>
<dbReference type="OrthoDB" id="202415at2759"/>
<proteinExistence type="inferred from homology"/>
<dbReference type="GO" id="GO:0045747">
    <property type="term" value="P:positive regulation of Notch signaling pathway"/>
    <property type="evidence" value="ECO:0007669"/>
    <property type="project" value="TreeGrafter"/>
</dbReference>
<keyword evidence="2" id="KW-0808">Transferase</keyword>
<dbReference type="GO" id="GO:0035252">
    <property type="term" value="F:UDP-xylosyltransferase activity"/>
    <property type="evidence" value="ECO:0007669"/>
    <property type="project" value="TreeGrafter"/>
</dbReference>
<dbReference type="AlphaFoldDB" id="A0A0L0GE55"/>
<protein>
    <recommendedName>
        <fullName evidence="4">Glycosyl transferase CAP10 domain-containing protein</fullName>
    </recommendedName>
</protein>
<dbReference type="eggNOG" id="KOG2458">
    <property type="taxonomic scope" value="Eukaryota"/>
</dbReference>
<dbReference type="SMART" id="SM00672">
    <property type="entry name" value="CAP10"/>
    <property type="match status" value="1"/>
</dbReference>
<dbReference type="RefSeq" id="XP_014161076.1">
    <property type="nucleotide sequence ID" value="XM_014305601.1"/>
</dbReference>
<feature type="chain" id="PRO_5005539226" description="Glycosyl transferase CAP10 domain-containing protein" evidence="3">
    <location>
        <begin position="24"/>
        <end position="403"/>
    </location>
</feature>
<dbReference type="GO" id="GO:0012505">
    <property type="term" value="C:endomembrane system"/>
    <property type="evidence" value="ECO:0007669"/>
    <property type="project" value="TreeGrafter"/>
</dbReference>
<dbReference type="InterPro" id="IPR006598">
    <property type="entry name" value="CAP10"/>
</dbReference>
<feature type="signal peptide" evidence="3">
    <location>
        <begin position="1"/>
        <end position="23"/>
    </location>
</feature>
<dbReference type="Proteomes" id="UP000054560">
    <property type="component" value="Unassembled WGS sequence"/>
</dbReference>
<keyword evidence="6" id="KW-1185">Reference proteome</keyword>
<dbReference type="PANTHER" id="PTHR12203:SF35">
    <property type="entry name" value="PROTEIN O-GLUCOSYLTRANSFERASE 1"/>
    <property type="match status" value="1"/>
</dbReference>
<evidence type="ECO:0000256" key="1">
    <source>
        <dbReference type="ARBA" id="ARBA00010118"/>
    </source>
</evidence>
<feature type="domain" description="Glycosyl transferase CAP10" evidence="4">
    <location>
        <begin position="139"/>
        <end position="393"/>
    </location>
</feature>
<gene>
    <name evidence="5" type="ORF">SARC_00702</name>
</gene>
<accession>A0A0L0GE55</accession>
<evidence type="ECO:0000256" key="2">
    <source>
        <dbReference type="ARBA" id="ARBA00022679"/>
    </source>
</evidence>
<dbReference type="PANTHER" id="PTHR12203">
    <property type="entry name" value="KDEL LYS-ASP-GLU-LEU CONTAINING - RELATED"/>
    <property type="match status" value="1"/>
</dbReference>
<evidence type="ECO:0000256" key="3">
    <source>
        <dbReference type="SAM" id="SignalP"/>
    </source>
</evidence>
<sequence length="403" mass="46530">MVVHRMLLALAALICVITHPIHAKHVRKCPLEPSPHDKWASEKVLEGEKNWTGCQGKYTACYDQVLSDSLKHWEDGSITKETTQNALASTRLGILYQIIDGKLYRSGGISEDKRCVFSMRCDGVEHMLHAVLDTHKERPMPNVEFVLNERDYPMITAQSEVALPVFSFSRNSRFLDIMYPNWSFFKGGPCVKTEPGCLGRWDLKIESMSRSADRYPWVEKLELAFFRGSRTSNQRDPLVLLSREHPYLAEAGYVKNQAWKSIADTLGREPAEDVSLDDHCKFKYLFNFKGVAASFRFRHLFLCGSLVFHVLSGEDDWLEFFYPGMQPWVHYIPVKPDFSDGQQLIEWAMRYDALAKVVAENGQRFIIDHLRMEDVHGYWYHLLRKYSKLLSYEPSLAADAYEV</sequence>
<dbReference type="GO" id="GO:0006493">
    <property type="term" value="P:protein O-linked glycosylation"/>
    <property type="evidence" value="ECO:0007669"/>
    <property type="project" value="TreeGrafter"/>
</dbReference>
<name>A0A0L0GE55_9EUKA</name>
<dbReference type="GeneID" id="25901206"/>
<evidence type="ECO:0000313" key="6">
    <source>
        <dbReference type="Proteomes" id="UP000054560"/>
    </source>
</evidence>
<dbReference type="InterPro" id="IPR051091">
    <property type="entry name" value="O-Glucosyltr/Glycosyltrsf_90"/>
</dbReference>
<dbReference type="GO" id="GO:0035251">
    <property type="term" value="F:UDP-glucosyltransferase activity"/>
    <property type="evidence" value="ECO:0007669"/>
    <property type="project" value="TreeGrafter"/>
</dbReference>
<comment type="similarity">
    <text evidence="1">Belongs to the glycosyltransferase 90 family.</text>
</comment>